<evidence type="ECO:0000313" key="2">
    <source>
        <dbReference type="EMBL" id="ELT93436.1"/>
    </source>
</evidence>
<gene>
    <name evidence="2" type="ORF">CAPTEDRAFT_213740</name>
</gene>
<evidence type="ECO:0000313" key="4">
    <source>
        <dbReference type="Proteomes" id="UP000014760"/>
    </source>
</evidence>
<dbReference type="EMBL" id="AMQN01012766">
    <property type="status" value="NOT_ANNOTATED_CDS"/>
    <property type="molecule type" value="Genomic_DNA"/>
</dbReference>
<feature type="region of interest" description="Disordered" evidence="1">
    <location>
        <begin position="183"/>
        <end position="264"/>
    </location>
</feature>
<reference evidence="3" key="3">
    <citation type="submission" date="2015-06" db="UniProtKB">
        <authorList>
            <consortium name="EnsemblMetazoa"/>
        </authorList>
    </citation>
    <scope>IDENTIFICATION</scope>
</reference>
<protein>
    <submittedName>
        <fullName evidence="2 3">Uncharacterized protein</fullName>
    </submittedName>
</protein>
<keyword evidence="4" id="KW-1185">Reference proteome</keyword>
<name>R7TPJ9_CAPTE</name>
<dbReference type="HOGENOM" id="CLU_066082_0_0_1"/>
<dbReference type="OrthoDB" id="7362285at2759"/>
<evidence type="ECO:0000313" key="3">
    <source>
        <dbReference type="EnsemblMetazoa" id="CapteP213740"/>
    </source>
</evidence>
<dbReference type="EMBL" id="KB309741">
    <property type="protein sequence ID" value="ELT93436.1"/>
    <property type="molecule type" value="Genomic_DNA"/>
</dbReference>
<accession>R7TPJ9</accession>
<feature type="compositionally biased region" description="Low complexity" evidence="1">
    <location>
        <begin position="189"/>
        <end position="206"/>
    </location>
</feature>
<dbReference type="AlphaFoldDB" id="R7TPJ9"/>
<dbReference type="Proteomes" id="UP000014760">
    <property type="component" value="Unassembled WGS sequence"/>
</dbReference>
<proteinExistence type="predicted"/>
<evidence type="ECO:0000256" key="1">
    <source>
        <dbReference type="SAM" id="MobiDB-lite"/>
    </source>
</evidence>
<feature type="region of interest" description="Disordered" evidence="1">
    <location>
        <begin position="135"/>
        <end position="163"/>
    </location>
</feature>
<reference evidence="2 4" key="2">
    <citation type="journal article" date="2013" name="Nature">
        <title>Insights into bilaterian evolution from three spiralian genomes.</title>
        <authorList>
            <person name="Simakov O."/>
            <person name="Marletaz F."/>
            <person name="Cho S.J."/>
            <person name="Edsinger-Gonzales E."/>
            <person name="Havlak P."/>
            <person name="Hellsten U."/>
            <person name="Kuo D.H."/>
            <person name="Larsson T."/>
            <person name="Lv J."/>
            <person name="Arendt D."/>
            <person name="Savage R."/>
            <person name="Osoegawa K."/>
            <person name="de Jong P."/>
            <person name="Grimwood J."/>
            <person name="Chapman J.A."/>
            <person name="Shapiro H."/>
            <person name="Aerts A."/>
            <person name="Otillar R.P."/>
            <person name="Terry A.Y."/>
            <person name="Boore J.L."/>
            <person name="Grigoriev I.V."/>
            <person name="Lindberg D.R."/>
            <person name="Seaver E.C."/>
            <person name="Weisblat D.A."/>
            <person name="Putnam N.H."/>
            <person name="Rokhsar D.S."/>
        </authorList>
    </citation>
    <scope>NUCLEOTIDE SEQUENCE</scope>
    <source>
        <strain evidence="2 4">I ESC-2004</strain>
    </source>
</reference>
<dbReference type="EnsemblMetazoa" id="CapteT213740">
    <property type="protein sequence ID" value="CapteP213740"/>
    <property type="gene ID" value="CapteG213740"/>
</dbReference>
<dbReference type="OMA" id="TIDQDWV"/>
<sequence>MAGDIVICELLCFVVNRIDNTSNDEHAKELLHNACSQSRSDLERLRPPKGPKKAQSDMTNILQLVHEMDTDVPCFVAVNLAKLPVLGMENINLAAMVADIVSLKKQMAELKCFVQRVDTVESNRSPLVATVAAPHIMNPPLDESPTLNDSDSETDETFPKTIDSCVIQPNVDTDIAVNESHREALSAPASQTLSSGQQQQQRAADQLTSYVDAENRDEPFSVVPPKRQHKQKASSSGQHAASNPLRGRRTNSTHHASHEDVVICSGTQTRSLKAAKHNSSTSNSDGIFVSRLRAGTTFNDMRDHLFRHAGLRLKCAPIRSRNDHLYASFRIVCNASEMKRLLVPEMWPKGVIARKFVSK</sequence>
<reference evidence="4" key="1">
    <citation type="submission" date="2012-12" db="EMBL/GenBank/DDBJ databases">
        <authorList>
            <person name="Hellsten U."/>
            <person name="Grimwood J."/>
            <person name="Chapman J.A."/>
            <person name="Shapiro H."/>
            <person name="Aerts A."/>
            <person name="Otillar R.P."/>
            <person name="Terry A.Y."/>
            <person name="Boore J.L."/>
            <person name="Simakov O."/>
            <person name="Marletaz F."/>
            <person name="Cho S.-J."/>
            <person name="Edsinger-Gonzales E."/>
            <person name="Havlak P."/>
            <person name="Kuo D.-H."/>
            <person name="Larsson T."/>
            <person name="Lv J."/>
            <person name="Arendt D."/>
            <person name="Savage R."/>
            <person name="Osoegawa K."/>
            <person name="de Jong P."/>
            <person name="Lindberg D.R."/>
            <person name="Seaver E.C."/>
            <person name="Weisblat D.A."/>
            <person name="Putnam N.H."/>
            <person name="Grigoriev I.V."/>
            <person name="Rokhsar D.S."/>
        </authorList>
    </citation>
    <scope>NUCLEOTIDE SEQUENCE</scope>
    <source>
        <strain evidence="4">I ESC-2004</strain>
    </source>
</reference>
<organism evidence="2">
    <name type="scientific">Capitella teleta</name>
    <name type="common">Polychaete worm</name>
    <dbReference type="NCBI Taxonomy" id="283909"/>
    <lineage>
        <taxon>Eukaryota</taxon>
        <taxon>Metazoa</taxon>
        <taxon>Spiralia</taxon>
        <taxon>Lophotrochozoa</taxon>
        <taxon>Annelida</taxon>
        <taxon>Polychaeta</taxon>
        <taxon>Sedentaria</taxon>
        <taxon>Scolecida</taxon>
        <taxon>Capitellidae</taxon>
        <taxon>Capitella</taxon>
    </lineage>
</organism>